<evidence type="ECO:0000256" key="4">
    <source>
        <dbReference type="ARBA" id="ARBA00022448"/>
    </source>
</evidence>
<dbReference type="InterPro" id="IPR040079">
    <property type="entry name" value="Glutathione_S-Trfase"/>
</dbReference>
<keyword evidence="14" id="KW-0407">Ion channel</keyword>
<dbReference type="Gene3D" id="3.40.30.10">
    <property type="entry name" value="Glutaredoxin"/>
    <property type="match status" value="1"/>
</dbReference>
<dbReference type="Pfam" id="PF13410">
    <property type="entry name" value="GST_C_2"/>
    <property type="match status" value="1"/>
</dbReference>
<keyword evidence="18" id="KW-1185">Reference proteome</keyword>
<evidence type="ECO:0000256" key="13">
    <source>
        <dbReference type="ARBA" id="ARBA00023214"/>
    </source>
</evidence>
<evidence type="ECO:0000256" key="10">
    <source>
        <dbReference type="ARBA" id="ARBA00023065"/>
    </source>
</evidence>
<dbReference type="SFLD" id="SFLDS00019">
    <property type="entry name" value="Glutathione_Transferase_(cytos"/>
    <property type="match status" value="1"/>
</dbReference>
<keyword evidence="7" id="KW-0851">Voltage-gated channel</keyword>
<evidence type="ECO:0000256" key="2">
    <source>
        <dbReference type="ARBA" id="ARBA00004496"/>
    </source>
</evidence>
<protein>
    <submittedName>
        <fullName evidence="17">Oidioi.mRNA.OKI2018_I69.chr1.g1998.t1.cds</fullName>
    </submittedName>
</protein>
<evidence type="ECO:0000256" key="12">
    <source>
        <dbReference type="ARBA" id="ARBA00023173"/>
    </source>
</evidence>
<accession>A0ABN7ST65</accession>
<reference evidence="17 18" key="1">
    <citation type="submission" date="2021-04" db="EMBL/GenBank/DDBJ databases">
        <authorList>
            <person name="Bliznina A."/>
        </authorList>
    </citation>
    <scope>NUCLEOTIDE SEQUENCE [LARGE SCALE GENOMIC DNA]</scope>
</reference>
<dbReference type="EMBL" id="OU015566">
    <property type="protein sequence ID" value="CAG5105292.1"/>
    <property type="molecule type" value="Genomic_DNA"/>
</dbReference>
<dbReference type="CDD" id="cd03198">
    <property type="entry name" value="GST_C_CLIC"/>
    <property type="match status" value="1"/>
</dbReference>
<keyword evidence="12" id="KW-0869">Chloride channel</keyword>
<keyword evidence="6" id="KW-0812">Transmembrane</keyword>
<feature type="domain" description="CLIC N-terminal" evidence="16">
    <location>
        <begin position="10"/>
        <end position="94"/>
    </location>
</feature>
<dbReference type="PANTHER" id="PTHR45476">
    <property type="entry name" value="CHLORIDE INTRACELLULAR CHANNEL PROTEIN 6-RELATED"/>
    <property type="match status" value="1"/>
</dbReference>
<proteinExistence type="inferred from homology"/>
<evidence type="ECO:0000313" key="17">
    <source>
        <dbReference type="EMBL" id="CAG5105292.1"/>
    </source>
</evidence>
<keyword evidence="8" id="KW-1133">Transmembrane helix</keyword>
<evidence type="ECO:0000256" key="1">
    <source>
        <dbReference type="ARBA" id="ARBA00004167"/>
    </source>
</evidence>
<evidence type="ECO:0000259" key="16">
    <source>
        <dbReference type="Pfam" id="PF22441"/>
    </source>
</evidence>
<dbReference type="InterPro" id="IPR036249">
    <property type="entry name" value="Thioredoxin-like_sf"/>
</dbReference>
<keyword evidence="13" id="KW-0868">Chloride</keyword>
<evidence type="ECO:0000256" key="3">
    <source>
        <dbReference type="ARBA" id="ARBA00007655"/>
    </source>
</evidence>
<name>A0ABN7ST65_OIKDI</name>
<keyword evidence="10" id="KW-0406">Ion transport</keyword>
<evidence type="ECO:0000256" key="5">
    <source>
        <dbReference type="ARBA" id="ARBA00022490"/>
    </source>
</evidence>
<comment type="similarity">
    <text evidence="3">Belongs to the chloride channel CLIC family.</text>
</comment>
<dbReference type="Gene3D" id="1.20.1050.10">
    <property type="match status" value="1"/>
</dbReference>
<comment type="catalytic activity">
    <reaction evidence="15">
        <text>chloride(in) = chloride(out)</text>
        <dbReference type="Rhea" id="RHEA:29823"/>
        <dbReference type="ChEBI" id="CHEBI:17996"/>
    </reaction>
</comment>
<evidence type="ECO:0000313" key="18">
    <source>
        <dbReference type="Proteomes" id="UP001158576"/>
    </source>
</evidence>
<keyword evidence="4" id="KW-0813">Transport</keyword>
<dbReference type="InterPro" id="IPR036282">
    <property type="entry name" value="Glutathione-S-Trfase_C_sf"/>
</dbReference>
<dbReference type="CDD" id="cd03061">
    <property type="entry name" value="GST_N_CLIC"/>
    <property type="match status" value="1"/>
</dbReference>
<dbReference type="Proteomes" id="UP001158576">
    <property type="component" value="Chromosome 1"/>
</dbReference>
<evidence type="ECO:0000256" key="14">
    <source>
        <dbReference type="ARBA" id="ARBA00023303"/>
    </source>
</evidence>
<evidence type="ECO:0000256" key="6">
    <source>
        <dbReference type="ARBA" id="ARBA00022692"/>
    </source>
</evidence>
<dbReference type="SUPFAM" id="SSF52833">
    <property type="entry name" value="Thioredoxin-like"/>
    <property type="match status" value="1"/>
</dbReference>
<organism evidence="17 18">
    <name type="scientific">Oikopleura dioica</name>
    <name type="common">Tunicate</name>
    <dbReference type="NCBI Taxonomy" id="34765"/>
    <lineage>
        <taxon>Eukaryota</taxon>
        <taxon>Metazoa</taxon>
        <taxon>Chordata</taxon>
        <taxon>Tunicata</taxon>
        <taxon>Appendicularia</taxon>
        <taxon>Copelata</taxon>
        <taxon>Oikopleuridae</taxon>
        <taxon>Oikopleura</taxon>
    </lineage>
</organism>
<dbReference type="InterPro" id="IPR002946">
    <property type="entry name" value="CLIC"/>
</dbReference>
<evidence type="ECO:0000256" key="11">
    <source>
        <dbReference type="ARBA" id="ARBA00023136"/>
    </source>
</evidence>
<keyword evidence="11" id="KW-0472">Membrane</keyword>
<dbReference type="Pfam" id="PF22441">
    <property type="entry name" value="CLIC-like_N"/>
    <property type="match status" value="1"/>
</dbReference>
<evidence type="ECO:0000256" key="8">
    <source>
        <dbReference type="ARBA" id="ARBA00022989"/>
    </source>
</evidence>
<evidence type="ECO:0000256" key="7">
    <source>
        <dbReference type="ARBA" id="ARBA00022882"/>
    </source>
</evidence>
<comment type="subcellular location">
    <subcellularLocation>
        <location evidence="2">Cytoplasm</location>
    </subcellularLocation>
    <subcellularLocation>
        <location evidence="1">Membrane</location>
        <topology evidence="1">Single-pass membrane protein</topology>
    </subcellularLocation>
</comment>
<dbReference type="PRINTS" id="PR01263">
    <property type="entry name" value="INTCLCHANNEL"/>
</dbReference>
<dbReference type="SUPFAM" id="SSF47616">
    <property type="entry name" value="GST C-terminal domain-like"/>
    <property type="match status" value="1"/>
</dbReference>
<gene>
    <name evidence="17" type="ORF">OKIOD_LOCUS10763</name>
</gene>
<evidence type="ECO:0000256" key="15">
    <source>
        <dbReference type="ARBA" id="ARBA00024167"/>
    </source>
</evidence>
<dbReference type="InterPro" id="IPR053823">
    <property type="entry name" value="CLIC_N"/>
</dbReference>
<evidence type="ECO:0000256" key="9">
    <source>
        <dbReference type="ARBA" id="ARBA00023002"/>
    </source>
</evidence>
<keyword evidence="5" id="KW-0963">Cytoplasm</keyword>
<keyword evidence="9" id="KW-0560">Oxidoreductase</keyword>
<sequence length="231" mass="25959">MSEQEAPEHQIVLFVKAGSDRECIGCCPFSQGLFMMLWLKGSVFNVTTVDKDSKPKELADIAPGTSTPFILFNNEVVTDPPKIVEFLEAQLQPPKYPNLMPVNPESMLAGFEIFAKFSAWIKAKFDSPNYETLEKRFLTHLAKFDAFLKMNSDRRFIDGNTMTAVDCNILPKLHIAIVVAKALRQLDICQQYTGIAQYMANAAQHAEFSQTCAQNDEIIWSYGGPKPKLKN</sequence>